<dbReference type="InterPro" id="IPR003439">
    <property type="entry name" value="ABC_transporter-like_ATP-bd"/>
</dbReference>
<dbReference type="GO" id="GO:0016887">
    <property type="term" value="F:ATP hydrolysis activity"/>
    <property type="evidence" value="ECO:0007669"/>
    <property type="project" value="InterPro"/>
</dbReference>
<dbReference type="RefSeq" id="WP_156625423.1">
    <property type="nucleotide sequence ID" value="NZ_CACRTO010000008.1"/>
</dbReference>
<keyword evidence="6" id="KW-0378">Hydrolase</keyword>
<evidence type="ECO:0000256" key="4">
    <source>
        <dbReference type="ARBA" id="ARBA00022840"/>
    </source>
</evidence>
<proteinExistence type="inferred from homology"/>
<keyword evidence="4 6" id="KW-0067">ATP-binding</keyword>
<dbReference type="SMART" id="SM00382">
    <property type="entry name" value="AAA"/>
    <property type="match status" value="1"/>
</dbReference>
<dbReference type="Gene3D" id="3.40.50.300">
    <property type="entry name" value="P-loop containing nucleotide triphosphate hydrolases"/>
    <property type="match status" value="1"/>
</dbReference>
<feature type="domain" description="ABC transporter" evidence="5">
    <location>
        <begin position="2"/>
        <end position="225"/>
    </location>
</feature>
<evidence type="ECO:0000256" key="2">
    <source>
        <dbReference type="ARBA" id="ARBA00022448"/>
    </source>
</evidence>
<dbReference type="EC" id="3.6.3.-" evidence="6"/>
<dbReference type="SUPFAM" id="SSF52540">
    <property type="entry name" value="P-loop containing nucleoside triphosphate hydrolases"/>
    <property type="match status" value="1"/>
</dbReference>
<keyword evidence="3" id="KW-0547">Nucleotide-binding</keyword>
<dbReference type="FunFam" id="3.40.50.300:FF:000032">
    <property type="entry name" value="Export ABC transporter ATP-binding protein"/>
    <property type="match status" value="1"/>
</dbReference>
<dbReference type="InterPro" id="IPR027417">
    <property type="entry name" value="P-loop_NTPase"/>
</dbReference>
<dbReference type="PANTHER" id="PTHR42798">
    <property type="entry name" value="LIPOPROTEIN-RELEASING SYSTEM ATP-BINDING PROTEIN LOLD"/>
    <property type="match status" value="1"/>
</dbReference>
<dbReference type="GO" id="GO:0005524">
    <property type="term" value="F:ATP binding"/>
    <property type="evidence" value="ECO:0007669"/>
    <property type="project" value="UniProtKB-KW"/>
</dbReference>
<dbReference type="AlphaFoldDB" id="A0A6N3AFE8"/>
<dbReference type="CDD" id="cd03255">
    <property type="entry name" value="ABC_MJ0796_LolCDE_FtsE"/>
    <property type="match status" value="1"/>
</dbReference>
<dbReference type="InterPro" id="IPR017911">
    <property type="entry name" value="MacB-like_ATP-bd"/>
</dbReference>
<dbReference type="GO" id="GO:0098796">
    <property type="term" value="C:membrane protein complex"/>
    <property type="evidence" value="ECO:0007669"/>
    <property type="project" value="UniProtKB-ARBA"/>
</dbReference>
<comment type="similarity">
    <text evidence="1">Belongs to the ABC transporter superfamily.</text>
</comment>
<dbReference type="InterPro" id="IPR003593">
    <property type="entry name" value="AAA+_ATPase"/>
</dbReference>
<protein>
    <submittedName>
        <fullName evidence="6">Macrolide export ATP-binding/permease protein MacB</fullName>
        <ecNumber evidence="6">3.6.3.-</ecNumber>
    </submittedName>
</protein>
<dbReference type="PANTHER" id="PTHR42798:SF6">
    <property type="entry name" value="CELL DIVISION ATP-BINDING PROTEIN FTSE"/>
    <property type="match status" value="1"/>
</dbReference>
<dbReference type="PROSITE" id="PS50893">
    <property type="entry name" value="ABC_TRANSPORTER_2"/>
    <property type="match status" value="1"/>
</dbReference>
<dbReference type="GO" id="GO:0022857">
    <property type="term" value="F:transmembrane transporter activity"/>
    <property type="evidence" value="ECO:0007669"/>
    <property type="project" value="UniProtKB-ARBA"/>
</dbReference>
<dbReference type="PROSITE" id="PS00211">
    <property type="entry name" value="ABC_TRANSPORTER_1"/>
    <property type="match status" value="1"/>
</dbReference>
<gene>
    <name evidence="6" type="primary">macB_2</name>
    <name evidence="6" type="ORF">CTLFYP3_00915</name>
</gene>
<evidence type="ECO:0000256" key="1">
    <source>
        <dbReference type="ARBA" id="ARBA00005417"/>
    </source>
</evidence>
<organism evidence="6">
    <name type="scientific">Clostridium tertium</name>
    <dbReference type="NCBI Taxonomy" id="1559"/>
    <lineage>
        <taxon>Bacteria</taxon>
        <taxon>Bacillati</taxon>
        <taxon>Bacillota</taxon>
        <taxon>Clostridia</taxon>
        <taxon>Eubacteriales</taxon>
        <taxon>Clostridiaceae</taxon>
        <taxon>Clostridium</taxon>
    </lineage>
</organism>
<dbReference type="InterPro" id="IPR017871">
    <property type="entry name" value="ABC_transporter-like_CS"/>
</dbReference>
<accession>A0A6N3AFE8</accession>
<dbReference type="EMBL" id="CACRTO010000008">
    <property type="protein sequence ID" value="VYT88320.1"/>
    <property type="molecule type" value="Genomic_DNA"/>
</dbReference>
<sequence>MIKLQGINKYYTSGEEKLHALIDVDLEIDKGEFLAIMGPSGSGKSTMIKILGLLDKKFQGNYFLNDKEVKSLSDDLLSNLRNEKIGFVFQDFNLIDRLTIKENIELPMLYSGKGIKETKNKVVELLEKVKLIDKINKYPKQLSGGQQQRISIVRSLVNNPEIIIADEPTGALDSKTSEEIIDIFNELNKEGITIILITHDINIARHAKRIVKIFDGQLKEDKNEV</sequence>
<dbReference type="Pfam" id="PF00005">
    <property type="entry name" value="ABC_tran"/>
    <property type="match status" value="1"/>
</dbReference>
<evidence type="ECO:0000256" key="3">
    <source>
        <dbReference type="ARBA" id="ARBA00022741"/>
    </source>
</evidence>
<evidence type="ECO:0000313" key="6">
    <source>
        <dbReference type="EMBL" id="VYT88320.1"/>
    </source>
</evidence>
<evidence type="ECO:0000259" key="5">
    <source>
        <dbReference type="PROSITE" id="PS50893"/>
    </source>
</evidence>
<name>A0A6N3AFE8_9CLOT</name>
<keyword evidence="2" id="KW-0813">Transport</keyword>
<reference evidence="6" key="1">
    <citation type="submission" date="2019-11" db="EMBL/GenBank/DDBJ databases">
        <authorList>
            <person name="Feng L."/>
        </authorList>
    </citation>
    <scope>NUCLEOTIDE SEQUENCE</scope>
    <source>
        <strain evidence="6">CTertiumLFYP3</strain>
    </source>
</reference>